<feature type="region of interest" description="Disordered" evidence="5">
    <location>
        <begin position="312"/>
        <end position="334"/>
    </location>
</feature>
<dbReference type="InterPro" id="IPR000847">
    <property type="entry name" value="LysR_HTH_N"/>
</dbReference>
<dbReference type="AlphaFoldDB" id="A0A1Y5TZU0"/>
<dbReference type="GO" id="GO:0003677">
    <property type="term" value="F:DNA binding"/>
    <property type="evidence" value="ECO:0007669"/>
    <property type="project" value="UniProtKB-KW"/>
</dbReference>
<evidence type="ECO:0000256" key="2">
    <source>
        <dbReference type="ARBA" id="ARBA00023015"/>
    </source>
</evidence>
<dbReference type="PANTHER" id="PTHR30118:SF15">
    <property type="entry name" value="TRANSCRIPTIONAL REGULATORY PROTEIN"/>
    <property type="match status" value="1"/>
</dbReference>
<dbReference type="FunCoup" id="A0A1Y5TZU0">
    <property type="interactions" value="69"/>
</dbReference>
<dbReference type="PANTHER" id="PTHR30118">
    <property type="entry name" value="HTH-TYPE TRANSCRIPTIONAL REGULATOR LEUO-RELATED"/>
    <property type="match status" value="1"/>
</dbReference>
<keyword evidence="3" id="KW-0238">DNA-binding</keyword>
<dbReference type="InterPro" id="IPR036390">
    <property type="entry name" value="WH_DNA-bd_sf"/>
</dbReference>
<sequence length="334" mass="35837">MNFATFDLNLLRVLDALFREENATRAGDRLRLSQPAVSAALNRLRRHLDDPLFVRQKNRMVPTAKALALKDTVREALVGLEEAMTAIAGFDPASARRCFRIYGSDYFADMLMPALSATLRRAAPGIVLQLIDNSSGDMQDQLADRAADLALEPATAVPAWISCEPAFHSSFVVVAAADNPAIRRLGLQEGEEIPLDAFCAMPQTFASANGQLAGIVDKALAVVGRRREASLTLPQFHSVAVAVAEGTLVATLPRAIATKYAASLGLRIYAAPVAVPPADLRLYWHVRHDADMGHQWLRARVKAILAGYDEGPGSARQGTHSAAAGNANGRPAPT</sequence>
<dbReference type="InterPro" id="IPR036388">
    <property type="entry name" value="WH-like_DNA-bd_sf"/>
</dbReference>
<dbReference type="GO" id="GO:0003700">
    <property type="term" value="F:DNA-binding transcription factor activity"/>
    <property type="evidence" value="ECO:0007669"/>
    <property type="project" value="InterPro"/>
</dbReference>
<feature type="domain" description="HTH lysR-type" evidence="6">
    <location>
        <begin position="6"/>
        <end position="63"/>
    </location>
</feature>
<comment type="similarity">
    <text evidence="1">Belongs to the LysR transcriptional regulatory family.</text>
</comment>
<dbReference type="OrthoDB" id="8455878at2"/>
<keyword evidence="4" id="KW-0804">Transcription</keyword>
<protein>
    <submittedName>
        <fullName evidence="7">HTH-type transcriptional regulator LeuO</fullName>
    </submittedName>
</protein>
<reference evidence="7 8" key="1">
    <citation type="submission" date="2017-03" db="EMBL/GenBank/DDBJ databases">
        <authorList>
            <person name="Afonso C.L."/>
            <person name="Miller P.J."/>
            <person name="Scott M.A."/>
            <person name="Spackman E."/>
            <person name="Goraichik I."/>
            <person name="Dimitrov K.M."/>
            <person name="Suarez D.L."/>
            <person name="Swayne D.E."/>
        </authorList>
    </citation>
    <scope>NUCLEOTIDE SEQUENCE [LARGE SCALE GENOMIC DNA]</scope>
    <source>
        <strain evidence="7 8">CECT 7691</strain>
    </source>
</reference>
<keyword evidence="8" id="KW-1185">Reference proteome</keyword>
<dbReference type="InterPro" id="IPR005119">
    <property type="entry name" value="LysR_subst-bd"/>
</dbReference>
<dbReference type="RefSeq" id="WP_085885739.1">
    <property type="nucleotide sequence ID" value="NZ_FWFR01000007.1"/>
</dbReference>
<evidence type="ECO:0000256" key="4">
    <source>
        <dbReference type="ARBA" id="ARBA00023163"/>
    </source>
</evidence>
<dbReference type="PROSITE" id="PS50931">
    <property type="entry name" value="HTH_LYSR"/>
    <property type="match status" value="1"/>
</dbReference>
<dbReference type="PRINTS" id="PR00039">
    <property type="entry name" value="HTHLYSR"/>
</dbReference>
<dbReference type="InParanoid" id="A0A1Y5TZU0"/>
<dbReference type="Gene3D" id="1.10.10.10">
    <property type="entry name" value="Winged helix-like DNA-binding domain superfamily/Winged helix DNA-binding domain"/>
    <property type="match status" value="1"/>
</dbReference>
<evidence type="ECO:0000313" key="7">
    <source>
        <dbReference type="EMBL" id="SLN77407.1"/>
    </source>
</evidence>
<dbReference type="SUPFAM" id="SSF46785">
    <property type="entry name" value="Winged helix' DNA-binding domain"/>
    <property type="match status" value="1"/>
</dbReference>
<evidence type="ECO:0000259" key="6">
    <source>
        <dbReference type="PROSITE" id="PS50931"/>
    </source>
</evidence>
<dbReference type="Pfam" id="PF00126">
    <property type="entry name" value="HTH_1"/>
    <property type="match status" value="1"/>
</dbReference>
<organism evidence="7 8">
    <name type="scientific">Oceanibacterium hippocampi</name>
    <dbReference type="NCBI Taxonomy" id="745714"/>
    <lineage>
        <taxon>Bacteria</taxon>
        <taxon>Pseudomonadati</taxon>
        <taxon>Pseudomonadota</taxon>
        <taxon>Alphaproteobacteria</taxon>
        <taxon>Sneathiellales</taxon>
        <taxon>Sneathiellaceae</taxon>
        <taxon>Oceanibacterium</taxon>
    </lineage>
</organism>
<dbReference type="CDD" id="cd08417">
    <property type="entry name" value="PBP2_Nitroaromatics_like"/>
    <property type="match status" value="1"/>
</dbReference>
<dbReference type="EMBL" id="FWFR01000007">
    <property type="protein sequence ID" value="SLN77407.1"/>
    <property type="molecule type" value="Genomic_DNA"/>
</dbReference>
<evidence type="ECO:0000256" key="5">
    <source>
        <dbReference type="SAM" id="MobiDB-lite"/>
    </source>
</evidence>
<dbReference type="Pfam" id="PF03466">
    <property type="entry name" value="LysR_substrate"/>
    <property type="match status" value="1"/>
</dbReference>
<evidence type="ECO:0000256" key="1">
    <source>
        <dbReference type="ARBA" id="ARBA00009437"/>
    </source>
</evidence>
<keyword evidence="2" id="KW-0805">Transcription regulation</keyword>
<name>A0A1Y5TZU0_9PROT</name>
<gene>
    <name evidence="7" type="primary">leuO</name>
    <name evidence="7" type="ORF">OCH7691_04403</name>
</gene>
<dbReference type="Gene3D" id="3.40.190.10">
    <property type="entry name" value="Periplasmic binding protein-like II"/>
    <property type="match status" value="2"/>
</dbReference>
<feature type="compositionally biased region" description="Low complexity" evidence="5">
    <location>
        <begin position="322"/>
        <end position="334"/>
    </location>
</feature>
<dbReference type="InterPro" id="IPR037402">
    <property type="entry name" value="YidZ_PBP2"/>
</dbReference>
<evidence type="ECO:0000313" key="8">
    <source>
        <dbReference type="Proteomes" id="UP000193200"/>
    </source>
</evidence>
<dbReference type="SUPFAM" id="SSF53850">
    <property type="entry name" value="Periplasmic binding protein-like II"/>
    <property type="match status" value="1"/>
</dbReference>
<accession>A0A1Y5TZU0</accession>
<dbReference type="Proteomes" id="UP000193200">
    <property type="component" value="Unassembled WGS sequence"/>
</dbReference>
<evidence type="ECO:0000256" key="3">
    <source>
        <dbReference type="ARBA" id="ARBA00023125"/>
    </source>
</evidence>
<proteinExistence type="inferred from homology"/>
<dbReference type="InterPro" id="IPR050389">
    <property type="entry name" value="LysR-type_TF"/>
</dbReference>